<dbReference type="CDD" id="cd08490">
    <property type="entry name" value="PBP2_NikA_DppA_OppA_like_3"/>
    <property type="match status" value="1"/>
</dbReference>
<name>A0A2T3G2J1_9FIRM</name>
<dbReference type="Pfam" id="PF00496">
    <property type="entry name" value="SBP_bac_5"/>
    <property type="match status" value="1"/>
</dbReference>
<dbReference type="GO" id="GO:0042597">
    <property type="term" value="C:periplasmic space"/>
    <property type="evidence" value="ECO:0007669"/>
    <property type="project" value="UniProtKB-ARBA"/>
</dbReference>
<feature type="domain" description="Solute-binding protein family 5" evidence="2">
    <location>
        <begin position="70"/>
        <end position="426"/>
    </location>
</feature>
<dbReference type="PANTHER" id="PTHR30290">
    <property type="entry name" value="PERIPLASMIC BINDING COMPONENT OF ABC TRANSPORTER"/>
    <property type="match status" value="1"/>
</dbReference>
<keyword evidence="1" id="KW-0732">Signal</keyword>
<dbReference type="Proteomes" id="UP001198439">
    <property type="component" value="Unassembled WGS sequence"/>
</dbReference>
<reference evidence="5" key="1">
    <citation type="submission" date="2018-03" db="EMBL/GenBank/DDBJ databases">
        <title>Lachnoclostridium SNUG30370 gen.nov., sp.nov., isolated from human faeces.</title>
        <authorList>
            <person name="Seo B."/>
            <person name="Jeon K."/>
            <person name="Ko G."/>
        </authorList>
    </citation>
    <scope>NUCLEOTIDE SEQUENCE [LARGE SCALE GENOMIC DNA]</scope>
    <source>
        <strain evidence="5">SNUG30370</strain>
    </source>
</reference>
<dbReference type="EMBL" id="JAJDKZ010000001">
    <property type="protein sequence ID" value="MCB8609081.1"/>
    <property type="molecule type" value="Genomic_DNA"/>
</dbReference>
<evidence type="ECO:0000313" key="3">
    <source>
        <dbReference type="EMBL" id="MCB8609081.1"/>
    </source>
</evidence>
<feature type="signal peptide" evidence="1">
    <location>
        <begin position="1"/>
        <end position="20"/>
    </location>
</feature>
<dbReference type="GO" id="GO:0015833">
    <property type="term" value="P:peptide transport"/>
    <property type="evidence" value="ECO:0007669"/>
    <property type="project" value="TreeGrafter"/>
</dbReference>
<evidence type="ECO:0000259" key="2">
    <source>
        <dbReference type="Pfam" id="PF00496"/>
    </source>
</evidence>
<feature type="chain" id="PRO_5039187625" evidence="1">
    <location>
        <begin position="21"/>
        <end position="505"/>
    </location>
</feature>
<sequence>MKKIKLLLCLFMLTTLCGCSNSNKNESSKTLNAAMFWISTSLDPTNNYDGWVLSRIGVGETLLKLNEKYEVEPSLAKSYEQIDDTTWKLTLKDHITFSNGNKVTGENVKACLERAFEKNTRAIDYFDLNHVEADKQDVYLYLNKSSGAILNNLCEPLFTIYDASQSEEDIAKHPLCTGPFVVDDFVSEKTIDTSKNKKYYDGKAKLDHVHFSQVADSDARVLALQSGEVDLANTIDYSSLKLFRNNKDYQVLEVLGPRTNVIYMNNETTFLSDLTIRKALSYSVDRKSIVKLIGGKEATGLYSSALPYGNVSNGYSLDLKEANRLLDEAGYVDTNKDGIREKDGQEIILNYYESADHGSADANIIAQSMQSEAKKIGIKIKLNQVENANDIKAAGTFDLCSANDSSAPTGDPETFIQQRYLSTGSSNTGRYKNVNLDNLIQQFSTIYDLKQRQQLAIQASEMILDDAANIYVSYVPLNTVTSSKVKGAICHPVDYYMITKDIDLK</sequence>
<dbReference type="EMBL" id="PYLP01000002">
    <property type="protein sequence ID" value="PST41733.1"/>
    <property type="molecule type" value="Genomic_DNA"/>
</dbReference>
<comment type="caution">
    <text evidence="4">The sequence shown here is derived from an EMBL/GenBank/DDBJ whole genome shotgun (WGS) entry which is preliminary data.</text>
</comment>
<reference evidence="3" key="3">
    <citation type="submission" date="2021-10" db="EMBL/GenBank/DDBJ databases">
        <title>Collection of gut derived symbiotic bacterial strains cultured from healthy donors.</title>
        <authorList>
            <person name="Lin H."/>
            <person name="Littmann E."/>
            <person name="Kohout C."/>
            <person name="Pamer E.G."/>
        </authorList>
    </citation>
    <scope>NUCLEOTIDE SEQUENCE</scope>
    <source>
        <strain evidence="3">DFI.4.48</strain>
    </source>
</reference>
<evidence type="ECO:0000313" key="4">
    <source>
        <dbReference type="EMBL" id="PST41733.1"/>
    </source>
</evidence>
<dbReference type="Gene3D" id="3.10.105.10">
    <property type="entry name" value="Dipeptide-binding Protein, Domain 3"/>
    <property type="match status" value="1"/>
</dbReference>
<evidence type="ECO:0000256" key="1">
    <source>
        <dbReference type="SAM" id="SignalP"/>
    </source>
</evidence>
<dbReference type="PANTHER" id="PTHR30290:SF81">
    <property type="entry name" value="OLIGOPEPTIDE-BINDING PROTEIN OPPA"/>
    <property type="match status" value="1"/>
</dbReference>
<dbReference type="InterPro" id="IPR000914">
    <property type="entry name" value="SBP_5_dom"/>
</dbReference>
<dbReference type="GeneID" id="77470042"/>
<proteinExistence type="predicted"/>
<dbReference type="Proteomes" id="UP000241201">
    <property type="component" value="Unassembled WGS sequence"/>
</dbReference>
<accession>A0A2T3G2J1</accession>
<dbReference type="PROSITE" id="PS51257">
    <property type="entry name" value="PROKAR_LIPOPROTEIN"/>
    <property type="match status" value="1"/>
</dbReference>
<keyword evidence="5" id="KW-1185">Reference proteome</keyword>
<protein>
    <submittedName>
        <fullName evidence="3">ABC transporter substrate-binding protein</fullName>
    </submittedName>
</protein>
<dbReference type="RefSeq" id="WP_106987256.1">
    <property type="nucleotide sequence ID" value="NZ_JAJDKR010000002.1"/>
</dbReference>
<dbReference type="PIRSF" id="PIRSF002741">
    <property type="entry name" value="MppA"/>
    <property type="match status" value="1"/>
</dbReference>
<dbReference type="InterPro" id="IPR039424">
    <property type="entry name" value="SBP_5"/>
</dbReference>
<evidence type="ECO:0000313" key="5">
    <source>
        <dbReference type="Proteomes" id="UP000241201"/>
    </source>
</evidence>
<dbReference type="InterPro" id="IPR030678">
    <property type="entry name" value="Peptide/Ni-bd"/>
</dbReference>
<organism evidence="4 5">
    <name type="scientific">Faecalibacillus faecis</name>
    <dbReference type="NCBI Taxonomy" id="1982628"/>
    <lineage>
        <taxon>Bacteria</taxon>
        <taxon>Bacillati</taxon>
        <taxon>Bacillota</taxon>
        <taxon>Erysipelotrichia</taxon>
        <taxon>Erysipelotrichales</taxon>
        <taxon>Coprobacillaceae</taxon>
        <taxon>Faecalibacillus</taxon>
    </lineage>
</organism>
<dbReference type="GO" id="GO:1904680">
    <property type="term" value="F:peptide transmembrane transporter activity"/>
    <property type="evidence" value="ECO:0007669"/>
    <property type="project" value="TreeGrafter"/>
</dbReference>
<gene>
    <name evidence="4" type="ORF">C7U55_02840</name>
    <name evidence="3" type="ORF">LJD69_00545</name>
</gene>
<dbReference type="Gene3D" id="3.40.190.10">
    <property type="entry name" value="Periplasmic binding protein-like II"/>
    <property type="match status" value="1"/>
</dbReference>
<dbReference type="GO" id="GO:0043190">
    <property type="term" value="C:ATP-binding cassette (ABC) transporter complex"/>
    <property type="evidence" value="ECO:0007669"/>
    <property type="project" value="InterPro"/>
</dbReference>
<reference evidence="4" key="2">
    <citation type="journal article" date="2019" name="Int. J. Syst. Evol. Microbiol.">
        <title>Faecalibacillus intestinalis gen. nov., sp. nov. and Faecalibacillus faecis sp. nov., isolated from human faeces.</title>
        <authorList>
            <person name="Seo B."/>
            <person name="Jeon K."/>
            <person name="Baek I."/>
            <person name="Lee Y.M."/>
            <person name="Baek K."/>
            <person name="Ko G."/>
        </authorList>
    </citation>
    <scope>NUCLEOTIDE SEQUENCE</scope>
    <source>
        <strain evidence="4">SNUG30370</strain>
    </source>
</reference>
<dbReference type="AlphaFoldDB" id="A0A2T3G2J1"/>
<dbReference type="SUPFAM" id="SSF53850">
    <property type="entry name" value="Periplasmic binding protein-like II"/>
    <property type="match status" value="1"/>
</dbReference>